<evidence type="ECO:0008006" key="3">
    <source>
        <dbReference type="Google" id="ProtNLM"/>
    </source>
</evidence>
<accession>A0A453KTJ2</accession>
<proteinExistence type="predicted"/>
<evidence type="ECO:0000313" key="2">
    <source>
        <dbReference type="Proteomes" id="UP000015105"/>
    </source>
</evidence>
<dbReference type="EnsemblPlants" id="AET5Gv20510500.1">
    <property type="protein sequence ID" value="AET5Gv20510500.1"/>
    <property type="gene ID" value="AET5Gv20510500"/>
</dbReference>
<evidence type="ECO:0000313" key="1">
    <source>
        <dbReference type="EnsemblPlants" id="AET5Gv20510500.1"/>
    </source>
</evidence>
<dbReference type="Gramene" id="AET5Gv20510500.1">
    <property type="protein sequence ID" value="AET5Gv20510500.1"/>
    <property type="gene ID" value="AET5Gv20510500"/>
</dbReference>
<keyword evidence="2" id="KW-1185">Reference proteome</keyword>
<reference evidence="2" key="1">
    <citation type="journal article" date="2014" name="Science">
        <title>Ancient hybridizations among the ancestral genomes of bread wheat.</title>
        <authorList>
            <consortium name="International Wheat Genome Sequencing Consortium,"/>
            <person name="Marcussen T."/>
            <person name="Sandve S.R."/>
            <person name="Heier L."/>
            <person name="Spannagl M."/>
            <person name="Pfeifer M."/>
            <person name="Jakobsen K.S."/>
            <person name="Wulff B.B."/>
            <person name="Steuernagel B."/>
            <person name="Mayer K.F."/>
            <person name="Olsen O.A."/>
        </authorList>
    </citation>
    <scope>NUCLEOTIDE SEQUENCE [LARGE SCALE GENOMIC DNA]</scope>
    <source>
        <strain evidence="2">cv. AL8/78</strain>
    </source>
</reference>
<dbReference type="Proteomes" id="UP000015105">
    <property type="component" value="Chromosome 5D"/>
</dbReference>
<reference evidence="1" key="5">
    <citation type="journal article" date="2021" name="G3 (Bethesda)">
        <title>Aegilops tauschii genome assembly Aet v5.0 features greater sequence contiguity and improved annotation.</title>
        <authorList>
            <person name="Wang L."/>
            <person name="Zhu T."/>
            <person name="Rodriguez J.C."/>
            <person name="Deal K.R."/>
            <person name="Dubcovsky J."/>
            <person name="McGuire P.E."/>
            <person name="Lux T."/>
            <person name="Spannagl M."/>
            <person name="Mayer K.F.X."/>
            <person name="Baldrich P."/>
            <person name="Meyers B.C."/>
            <person name="Huo N."/>
            <person name="Gu Y.Q."/>
            <person name="Zhou H."/>
            <person name="Devos K.M."/>
            <person name="Bennetzen J.L."/>
            <person name="Unver T."/>
            <person name="Budak H."/>
            <person name="Gulick P.J."/>
            <person name="Galiba G."/>
            <person name="Kalapos B."/>
            <person name="Nelson D.R."/>
            <person name="Li P."/>
            <person name="You F.M."/>
            <person name="Luo M.C."/>
            <person name="Dvorak J."/>
        </authorList>
    </citation>
    <scope>NUCLEOTIDE SEQUENCE [LARGE SCALE GENOMIC DNA]</scope>
    <source>
        <strain evidence="1">cv. AL8/78</strain>
    </source>
</reference>
<reference evidence="1" key="4">
    <citation type="submission" date="2019-03" db="UniProtKB">
        <authorList>
            <consortium name="EnsemblPlants"/>
        </authorList>
    </citation>
    <scope>IDENTIFICATION</scope>
</reference>
<protein>
    <recommendedName>
        <fullName evidence="3">Ribosomal protein S11</fullName>
    </recommendedName>
</protein>
<sequence>ISKAIPKIGSRKKVPISLRRNARFSLRKSARRITKGVIHVKASFNNTEIITLTNPSEGSRPGEHLPF</sequence>
<name>A0A453KTJ2_AEGTS</name>
<organism evidence="1 2">
    <name type="scientific">Aegilops tauschii subsp. strangulata</name>
    <name type="common">Goatgrass</name>
    <dbReference type="NCBI Taxonomy" id="200361"/>
    <lineage>
        <taxon>Eukaryota</taxon>
        <taxon>Viridiplantae</taxon>
        <taxon>Streptophyta</taxon>
        <taxon>Embryophyta</taxon>
        <taxon>Tracheophyta</taxon>
        <taxon>Spermatophyta</taxon>
        <taxon>Magnoliopsida</taxon>
        <taxon>Liliopsida</taxon>
        <taxon>Poales</taxon>
        <taxon>Poaceae</taxon>
        <taxon>BOP clade</taxon>
        <taxon>Pooideae</taxon>
        <taxon>Triticodae</taxon>
        <taxon>Triticeae</taxon>
        <taxon>Triticinae</taxon>
        <taxon>Aegilops</taxon>
    </lineage>
</organism>
<dbReference type="STRING" id="200361.A0A453KTJ2"/>
<reference evidence="1" key="3">
    <citation type="journal article" date="2017" name="Nature">
        <title>Genome sequence of the progenitor of the wheat D genome Aegilops tauschii.</title>
        <authorList>
            <person name="Luo M.C."/>
            <person name="Gu Y.Q."/>
            <person name="Puiu D."/>
            <person name="Wang H."/>
            <person name="Twardziok S.O."/>
            <person name="Deal K.R."/>
            <person name="Huo N."/>
            <person name="Zhu T."/>
            <person name="Wang L."/>
            <person name="Wang Y."/>
            <person name="McGuire P.E."/>
            <person name="Liu S."/>
            <person name="Long H."/>
            <person name="Ramasamy R.K."/>
            <person name="Rodriguez J.C."/>
            <person name="Van S.L."/>
            <person name="Yuan L."/>
            <person name="Wang Z."/>
            <person name="Xia Z."/>
            <person name="Xiao L."/>
            <person name="Anderson O.D."/>
            <person name="Ouyang S."/>
            <person name="Liang Y."/>
            <person name="Zimin A.V."/>
            <person name="Pertea G."/>
            <person name="Qi P."/>
            <person name="Bennetzen J.L."/>
            <person name="Dai X."/>
            <person name="Dawson M.W."/>
            <person name="Muller H.G."/>
            <person name="Kugler K."/>
            <person name="Rivarola-Duarte L."/>
            <person name="Spannagl M."/>
            <person name="Mayer K.F.X."/>
            <person name="Lu F.H."/>
            <person name="Bevan M.W."/>
            <person name="Leroy P."/>
            <person name="Li P."/>
            <person name="You F.M."/>
            <person name="Sun Q."/>
            <person name="Liu Z."/>
            <person name="Lyons E."/>
            <person name="Wicker T."/>
            <person name="Salzberg S.L."/>
            <person name="Devos K.M."/>
            <person name="Dvorak J."/>
        </authorList>
    </citation>
    <scope>NUCLEOTIDE SEQUENCE [LARGE SCALE GENOMIC DNA]</scope>
    <source>
        <strain evidence="1">cv. AL8/78</strain>
    </source>
</reference>
<dbReference type="AlphaFoldDB" id="A0A453KTJ2"/>
<reference evidence="2" key="2">
    <citation type="journal article" date="2017" name="Nat. Plants">
        <title>The Aegilops tauschii genome reveals multiple impacts of transposons.</title>
        <authorList>
            <person name="Zhao G."/>
            <person name="Zou C."/>
            <person name="Li K."/>
            <person name="Wang K."/>
            <person name="Li T."/>
            <person name="Gao L."/>
            <person name="Zhang X."/>
            <person name="Wang H."/>
            <person name="Yang Z."/>
            <person name="Liu X."/>
            <person name="Jiang W."/>
            <person name="Mao L."/>
            <person name="Kong X."/>
            <person name="Jiao Y."/>
            <person name="Jia J."/>
        </authorList>
    </citation>
    <scope>NUCLEOTIDE SEQUENCE [LARGE SCALE GENOMIC DNA]</scope>
    <source>
        <strain evidence="2">cv. AL8/78</strain>
    </source>
</reference>